<evidence type="ECO:0000313" key="4">
    <source>
        <dbReference type="Proteomes" id="UP001345013"/>
    </source>
</evidence>
<protein>
    <recommendedName>
        <fullName evidence="5">Bola-like protein</fullName>
    </recommendedName>
</protein>
<evidence type="ECO:0008006" key="5">
    <source>
        <dbReference type="Google" id="ProtNLM"/>
    </source>
</evidence>
<dbReference type="InterPro" id="IPR002634">
    <property type="entry name" value="BolA"/>
</dbReference>
<proteinExistence type="inferred from homology"/>
<comment type="caution">
    <text evidence="3">The sequence shown here is derived from an EMBL/GenBank/DDBJ whole genome shotgun (WGS) entry which is preliminary data.</text>
</comment>
<sequence>MASKTDVQAEEVQNTTGITPDSLGDTLKKAPELNASHVDIQDISGGCGASFAALIVSDAFQGKSALQRHRLVNGILKKEIAAVHAWTPKCLTSEQWEKEKAKMR</sequence>
<evidence type="ECO:0000256" key="2">
    <source>
        <dbReference type="SAM" id="MobiDB-lite"/>
    </source>
</evidence>
<dbReference type="Proteomes" id="UP001345013">
    <property type="component" value="Unassembled WGS sequence"/>
</dbReference>
<evidence type="ECO:0000256" key="1">
    <source>
        <dbReference type="RuleBase" id="RU003860"/>
    </source>
</evidence>
<keyword evidence="4" id="KW-1185">Reference proteome</keyword>
<dbReference type="PANTHER" id="PTHR12735">
    <property type="entry name" value="BOLA-LIKE PROTEIN-RELATED"/>
    <property type="match status" value="1"/>
</dbReference>
<dbReference type="Gene3D" id="3.10.20.90">
    <property type="entry name" value="Phosphatidylinositol 3-kinase Catalytic Subunit, Chain A, domain 1"/>
    <property type="match status" value="1"/>
</dbReference>
<dbReference type="InterPro" id="IPR045115">
    <property type="entry name" value="BOL2"/>
</dbReference>
<dbReference type="EMBL" id="JAVRRG010000045">
    <property type="protein sequence ID" value="KAK5093265.1"/>
    <property type="molecule type" value="Genomic_DNA"/>
</dbReference>
<gene>
    <name evidence="3" type="ORF">LTR24_004384</name>
</gene>
<feature type="region of interest" description="Disordered" evidence="2">
    <location>
        <begin position="1"/>
        <end position="27"/>
    </location>
</feature>
<evidence type="ECO:0000313" key="3">
    <source>
        <dbReference type="EMBL" id="KAK5093265.1"/>
    </source>
</evidence>
<name>A0ABR0KC04_9EURO</name>
<organism evidence="3 4">
    <name type="scientific">Lithohypha guttulata</name>
    <dbReference type="NCBI Taxonomy" id="1690604"/>
    <lineage>
        <taxon>Eukaryota</taxon>
        <taxon>Fungi</taxon>
        <taxon>Dikarya</taxon>
        <taxon>Ascomycota</taxon>
        <taxon>Pezizomycotina</taxon>
        <taxon>Eurotiomycetes</taxon>
        <taxon>Chaetothyriomycetidae</taxon>
        <taxon>Chaetothyriales</taxon>
        <taxon>Trichomeriaceae</taxon>
        <taxon>Lithohypha</taxon>
    </lineage>
</organism>
<reference evidence="3 4" key="1">
    <citation type="submission" date="2023-08" db="EMBL/GenBank/DDBJ databases">
        <title>Black Yeasts Isolated from many extreme environments.</title>
        <authorList>
            <person name="Coleine C."/>
            <person name="Stajich J.E."/>
            <person name="Selbmann L."/>
        </authorList>
    </citation>
    <scope>NUCLEOTIDE SEQUENCE [LARGE SCALE GENOMIC DNA]</scope>
    <source>
        <strain evidence="3 4">CCFEE 5885</strain>
    </source>
</reference>
<dbReference type="Pfam" id="PF01722">
    <property type="entry name" value="BolA"/>
    <property type="match status" value="1"/>
</dbReference>
<dbReference type="InterPro" id="IPR036065">
    <property type="entry name" value="BolA-like_sf"/>
</dbReference>
<comment type="similarity">
    <text evidence="1">Belongs to the BolA/IbaG family.</text>
</comment>
<dbReference type="SUPFAM" id="SSF82657">
    <property type="entry name" value="BolA-like"/>
    <property type="match status" value="1"/>
</dbReference>
<dbReference type="PANTHER" id="PTHR12735:SF27">
    <property type="entry name" value="BOLA-LIKE PROTEIN 2"/>
    <property type="match status" value="1"/>
</dbReference>
<accession>A0ABR0KC04</accession>